<accession>A0ABV8V846</accession>
<feature type="domain" description="PilZ" evidence="1">
    <location>
        <begin position="96"/>
        <end position="171"/>
    </location>
</feature>
<proteinExistence type="predicted"/>
<dbReference type="Pfam" id="PF07238">
    <property type="entry name" value="PilZ"/>
    <property type="match status" value="1"/>
</dbReference>
<sequence length="180" mass="20004">MAQGKEQRSYYRIDDDILLKVKPVDKHQIQQSNPAALFPESANLQLLNEFSKLGRELSKINLEAHSAVQAALKIQDKRLNLLANYLFTQQNANSPVAPVSLSEDGIAFSLEKAPYKGAQLALAMTFLSGGYSIFTFAEVLRTEQRGKQYLVAARFRDISDGDKSIIARHILASQRKPASP</sequence>
<comment type="caution">
    <text evidence="2">The sequence shown here is derived from an EMBL/GenBank/DDBJ whole genome shotgun (WGS) entry which is preliminary data.</text>
</comment>
<evidence type="ECO:0000313" key="2">
    <source>
        <dbReference type="EMBL" id="MFC4364084.1"/>
    </source>
</evidence>
<evidence type="ECO:0000313" key="3">
    <source>
        <dbReference type="Proteomes" id="UP001595840"/>
    </source>
</evidence>
<dbReference type="RefSeq" id="WP_290262771.1">
    <property type="nucleotide sequence ID" value="NZ_JAUFQG010000004.1"/>
</dbReference>
<name>A0ABV8V846_9GAMM</name>
<dbReference type="EMBL" id="JBHSCX010000021">
    <property type="protein sequence ID" value="MFC4364084.1"/>
    <property type="molecule type" value="Genomic_DNA"/>
</dbReference>
<dbReference type="InterPro" id="IPR009875">
    <property type="entry name" value="PilZ_domain"/>
</dbReference>
<dbReference type="Proteomes" id="UP001595840">
    <property type="component" value="Unassembled WGS sequence"/>
</dbReference>
<keyword evidence="3" id="KW-1185">Reference proteome</keyword>
<reference evidence="3" key="1">
    <citation type="journal article" date="2019" name="Int. J. Syst. Evol. Microbiol.">
        <title>The Global Catalogue of Microorganisms (GCM) 10K type strain sequencing project: providing services to taxonomists for standard genome sequencing and annotation.</title>
        <authorList>
            <consortium name="The Broad Institute Genomics Platform"/>
            <consortium name="The Broad Institute Genome Sequencing Center for Infectious Disease"/>
            <person name="Wu L."/>
            <person name="Ma J."/>
        </authorList>
    </citation>
    <scope>NUCLEOTIDE SEQUENCE [LARGE SCALE GENOMIC DNA]</scope>
    <source>
        <strain evidence="3">CECT 8570</strain>
    </source>
</reference>
<organism evidence="2 3">
    <name type="scientific">Simiduia curdlanivorans</name>
    <dbReference type="NCBI Taxonomy" id="1492769"/>
    <lineage>
        <taxon>Bacteria</taxon>
        <taxon>Pseudomonadati</taxon>
        <taxon>Pseudomonadota</taxon>
        <taxon>Gammaproteobacteria</taxon>
        <taxon>Cellvibrionales</taxon>
        <taxon>Cellvibrionaceae</taxon>
        <taxon>Simiduia</taxon>
    </lineage>
</organism>
<evidence type="ECO:0000259" key="1">
    <source>
        <dbReference type="Pfam" id="PF07238"/>
    </source>
</evidence>
<gene>
    <name evidence="2" type="ORF">ACFOX3_17340</name>
</gene>
<protein>
    <submittedName>
        <fullName evidence="2">PilZ domain-containing protein</fullName>
    </submittedName>
</protein>